<evidence type="ECO:0000313" key="1">
    <source>
        <dbReference type="EMBL" id="KAJ9127948.1"/>
    </source>
</evidence>
<comment type="caution">
    <text evidence="1">The sequence shown here is derived from an EMBL/GenBank/DDBJ whole genome shotgun (WGS) entry which is preliminary data.</text>
</comment>
<proteinExistence type="predicted"/>
<gene>
    <name evidence="1" type="ORF">QFC24_000233</name>
</gene>
<dbReference type="EMBL" id="JASBWV010000001">
    <property type="protein sequence ID" value="KAJ9127948.1"/>
    <property type="molecule type" value="Genomic_DNA"/>
</dbReference>
<keyword evidence="2" id="KW-1185">Reference proteome</keyword>
<reference evidence="1" key="1">
    <citation type="submission" date="2023-04" db="EMBL/GenBank/DDBJ databases">
        <title>Draft Genome sequencing of Naganishia species isolated from polar environments using Oxford Nanopore Technology.</title>
        <authorList>
            <person name="Leo P."/>
            <person name="Venkateswaran K."/>
        </authorList>
    </citation>
    <scope>NUCLEOTIDE SEQUENCE</scope>
    <source>
        <strain evidence="1">DBVPG 5303</strain>
    </source>
</reference>
<sequence>MAVRPSAGIRTRTTSRVKNDENTVPTISHVSMDGVITGKAAVQGGKEVKTKASNTNLAALGVLGQRRVNVVASSKDQPTVKAGAKRPALGNISNSGVKDPHVDTDIPMKHTKVSAPSRSRSASVASNKSGTTRTSKTSDNATSNVGPQRNTARLPRTTKSSSASVTVSSSKSSNLQVSSSKDANVISSIAEESMIIDDGAASTNTIHEARQSRVLEHTGSGLTPSLGEMGVEVSSAIDVAEHQELEYDSDDVELRADEADEEGIMVDDEDDWLALSEDQQLEVEHQLAHVRETFDDEVDMFDTTMVAEYADDIFFYMSDLEERAMPNPHYMEYQNEIQWYIRSYTGGISHTCLPMFYDSREMRTTLIDWLLQVHLRYHMLPETLWIAVNIVDRFLSLRVVSLIKLQLVGVTAMFVAAKYEEILAPSVDEFVYMTENGYNKEEILKGERIILQTLNFDISSYCTPYSWVRRISKADDYDIQTRTLSKFLMEVTLLDHRFLRCKPSLIAAIGMFTARRMLDGDWNDAFVFYSNYTETQLLPGARLLVEQMAAPEFDKQYVYKKYTNKKFLRASTFARDWARTHVAEDG</sequence>
<protein>
    <submittedName>
        <fullName evidence="1">Uncharacterized protein</fullName>
    </submittedName>
</protein>
<name>A0ACC2XVN4_9TREE</name>
<evidence type="ECO:0000313" key="2">
    <source>
        <dbReference type="Proteomes" id="UP001234202"/>
    </source>
</evidence>
<organism evidence="1 2">
    <name type="scientific">Naganishia onofrii</name>
    <dbReference type="NCBI Taxonomy" id="1851511"/>
    <lineage>
        <taxon>Eukaryota</taxon>
        <taxon>Fungi</taxon>
        <taxon>Dikarya</taxon>
        <taxon>Basidiomycota</taxon>
        <taxon>Agaricomycotina</taxon>
        <taxon>Tremellomycetes</taxon>
        <taxon>Filobasidiales</taxon>
        <taxon>Filobasidiaceae</taxon>
        <taxon>Naganishia</taxon>
    </lineage>
</organism>
<accession>A0ACC2XVN4</accession>
<dbReference type="Proteomes" id="UP001234202">
    <property type="component" value="Unassembled WGS sequence"/>
</dbReference>